<dbReference type="EMBL" id="CABD030069724">
    <property type="status" value="NOT_ANNOTATED_CDS"/>
    <property type="molecule type" value="Genomic_DNA"/>
</dbReference>
<dbReference type="InterPro" id="IPR041569">
    <property type="entry name" value="AAA_lid_3"/>
</dbReference>
<keyword evidence="6 22" id="KW-0812">Transmembrane</keyword>
<evidence type="ECO:0000256" key="21">
    <source>
        <dbReference type="SAM" id="MobiDB-lite"/>
    </source>
</evidence>
<evidence type="ECO:0000259" key="23">
    <source>
        <dbReference type="SMART" id="SM00382"/>
    </source>
</evidence>
<evidence type="ECO:0000256" key="22">
    <source>
        <dbReference type="SAM" id="Phobius"/>
    </source>
</evidence>
<dbReference type="InterPro" id="IPR000642">
    <property type="entry name" value="Peptidase_M41"/>
</dbReference>
<evidence type="ECO:0000256" key="15">
    <source>
        <dbReference type="ARBA" id="ARBA00023136"/>
    </source>
</evidence>
<dbReference type="Pfam" id="PF01434">
    <property type="entry name" value="Peptidase_M41"/>
    <property type="match status" value="1"/>
</dbReference>
<reference evidence="25" key="1">
    <citation type="submission" date="2011-05" db="EMBL/GenBank/DDBJ databases">
        <title>Insights into the evolution of the great apes provided by the gorilla genome.</title>
        <authorList>
            <person name="Scally A."/>
        </authorList>
    </citation>
    <scope>NUCLEOTIDE SEQUENCE [LARGE SCALE GENOMIC DNA]</scope>
</reference>
<dbReference type="Pfam" id="PF17862">
    <property type="entry name" value="AAA_lid_3"/>
    <property type="match status" value="1"/>
</dbReference>
<reference evidence="24 25" key="2">
    <citation type="journal article" date="2012" name="Nature">
        <title>Insights into hominid evolution from the gorilla genome sequence.</title>
        <authorList>
            <person name="Scally A."/>
            <person name="Dutheil J.Y."/>
            <person name="Hillier L.W."/>
            <person name="Jordan G.E."/>
            <person name="Goodhead I."/>
            <person name="Herrero J."/>
            <person name="Hobolth A."/>
            <person name="Lappalainen T."/>
            <person name="Mailund T."/>
            <person name="Marques-Bonet T."/>
            <person name="McCarthy S."/>
            <person name="Montgomery S.H."/>
            <person name="Schwalie P.C."/>
            <person name="Tang Y.A."/>
            <person name="Ward M.C."/>
            <person name="Xue Y."/>
            <person name="Yngvadottir B."/>
            <person name="Alkan C."/>
            <person name="Andersen L.N."/>
            <person name="Ayub Q."/>
            <person name="Ball E.V."/>
            <person name="Beal K."/>
            <person name="Bradley B.J."/>
            <person name="Chen Y."/>
            <person name="Clee C.M."/>
            <person name="Fitzgerald S."/>
            <person name="Graves T.A."/>
            <person name="Gu Y."/>
            <person name="Heath P."/>
            <person name="Heger A."/>
            <person name="Karakoc E."/>
            <person name="Kolb-Kokocinski A."/>
            <person name="Laird G.K."/>
            <person name="Lunter G."/>
            <person name="Meader S."/>
            <person name="Mort M."/>
            <person name="Mullikin J.C."/>
            <person name="Munch K."/>
            <person name="O'Connor T.D."/>
            <person name="Phillips A.D."/>
            <person name="Prado-Martinez J."/>
            <person name="Rogers A.S."/>
            <person name="Sajjadian S."/>
            <person name="Schmidt D."/>
            <person name="Shaw K."/>
            <person name="Simpson J.T."/>
            <person name="Stenson P.D."/>
            <person name="Turner D.J."/>
            <person name="Vigilant L."/>
            <person name="Vilella A.J."/>
            <person name="Whitener W."/>
            <person name="Zhu B."/>
            <person name="Cooper D.N."/>
            <person name="de Jong P."/>
            <person name="Dermitzakis E.T."/>
            <person name="Eichler E.E."/>
            <person name="Flicek P."/>
            <person name="Goldman N."/>
            <person name="Mundy N.I."/>
            <person name="Ning Z."/>
            <person name="Odom D.T."/>
            <person name="Ponting C.P."/>
            <person name="Quail M.A."/>
            <person name="Ryder O.A."/>
            <person name="Searle S.M."/>
            <person name="Warren W.C."/>
            <person name="Wilson R.K."/>
            <person name="Schierup M.H."/>
            <person name="Rogers J."/>
            <person name="Tyler-Smith C."/>
            <person name="Durbin R."/>
        </authorList>
    </citation>
    <scope>NUCLEOTIDE SEQUENCE [LARGE SCALE GENOMIC DNA]</scope>
</reference>
<dbReference type="FunFam" id="3.40.50.300:FF:000195">
    <property type="entry name" value="ATP-dependent zinc metalloprotease FTSH 11"/>
    <property type="match status" value="1"/>
</dbReference>
<comment type="similarity">
    <text evidence="4">In the N-terminal section; belongs to the AAA ATPase family.</text>
</comment>
<keyword evidence="15 22" id="KW-0472">Membrane</keyword>
<dbReference type="InterPro" id="IPR027417">
    <property type="entry name" value="P-loop_NTPase"/>
</dbReference>
<evidence type="ECO:0000256" key="3">
    <source>
        <dbReference type="ARBA" id="ARBA00010044"/>
    </source>
</evidence>
<comment type="similarity">
    <text evidence="20">Belongs to the AAA ATPase family.</text>
</comment>
<comment type="subunit">
    <text evidence="16">Homohexamer; may also form heterohexamers. Exists in several complexes of 600-1100 kDa. Interacts with AFG1L.</text>
</comment>
<evidence type="ECO:0000256" key="20">
    <source>
        <dbReference type="RuleBase" id="RU003651"/>
    </source>
</evidence>
<dbReference type="FunFam" id="1.10.8.60:FF:000001">
    <property type="entry name" value="ATP-dependent zinc metalloprotease FtsH"/>
    <property type="match status" value="1"/>
</dbReference>
<evidence type="ECO:0000256" key="5">
    <source>
        <dbReference type="ARBA" id="ARBA00022670"/>
    </source>
</evidence>
<keyword evidence="10" id="KW-0862">Zinc</keyword>
<keyword evidence="25" id="KW-1185">Reference proteome</keyword>
<dbReference type="InterPro" id="IPR003593">
    <property type="entry name" value="AAA+_ATPase"/>
</dbReference>
<feature type="domain" description="AAA+ ATPase" evidence="23">
    <location>
        <begin position="280"/>
        <end position="417"/>
    </location>
</feature>
<reference evidence="24" key="3">
    <citation type="submission" date="2025-08" db="UniProtKB">
        <authorList>
            <consortium name="Ensembl"/>
        </authorList>
    </citation>
    <scope>IDENTIFICATION</scope>
</reference>
<keyword evidence="8 20" id="KW-0547">Nucleotide-binding</keyword>
<dbReference type="GO" id="GO:0034982">
    <property type="term" value="P:mitochondrial protein processing"/>
    <property type="evidence" value="ECO:0007669"/>
    <property type="project" value="UniProtKB-ARBA"/>
</dbReference>
<evidence type="ECO:0000313" key="24">
    <source>
        <dbReference type="Ensembl" id="ENSGGOP00000046759.1"/>
    </source>
</evidence>
<reference evidence="24" key="4">
    <citation type="submission" date="2025-09" db="UniProtKB">
        <authorList>
            <consortium name="Ensembl"/>
        </authorList>
    </citation>
    <scope>IDENTIFICATION</scope>
</reference>
<evidence type="ECO:0000256" key="6">
    <source>
        <dbReference type="ARBA" id="ARBA00022692"/>
    </source>
</evidence>
<evidence type="ECO:0000256" key="2">
    <source>
        <dbReference type="ARBA" id="ARBA00004325"/>
    </source>
</evidence>
<feature type="compositionally biased region" description="Basic and acidic residues" evidence="21">
    <location>
        <begin position="41"/>
        <end position="52"/>
    </location>
</feature>
<evidence type="ECO:0000256" key="13">
    <source>
        <dbReference type="ARBA" id="ARBA00023049"/>
    </source>
</evidence>
<keyword evidence="7" id="KW-0479">Metal-binding</keyword>
<dbReference type="AlphaFoldDB" id="A0A2I2ZHW5"/>
<dbReference type="CDD" id="cd19501">
    <property type="entry name" value="RecA-like_FtsH"/>
    <property type="match status" value="1"/>
</dbReference>
<feature type="compositionally biased region" description="Polar residues" evidence="21">
    <location>
        <begin position="30"/>
        <end position="40"/>
    </location>
</feature>
<comment type="cofactor">
    <cofactor evidence="1">
        <name>Zn(2+)</name>
        <dbReference type="ChEBI" id="CHEBI:29105"/>
    </cofactor>
</comment>
<dbReference type="InterPro" id="IPR003959">
    <property type="entry name" value="ATPase_AAA_core"/>
</dbReference>
<evidence type="ECO:0000256" key="12">
    <source>
        <dbReference type="ARBA" id="ARBA00022989"/>
    </source>
</evidence>
<accession>A0A2I2ZHW5</accession>
<dbReference type="Proteomes" id="UP000001519">
    <property type="component" value="Chromosome 10"/>
</dbReference>
<evidence type="ECO:0000256" key="18">
    <source>
        <dbReference type="ARBA" id="ARBA00078792"/>
    </source>
</evidence>
<evidence type="ECO:0000256" key="19">
    <source>
        <dbReference type="ARBA" id="ARBA00078852"/>
    </source>
</evidence>
<dbReference type="GO" id="GO:0010636">
    <property type="term" value="P:positive regulation of mitochondrial fusion"/>
    <property type="evidence" value="ECO:0007669"/>
    <property type="project" value="UniProtKB-ARBA"/>
</dbReference>
<evidence type="ECO:0000256" key="14">
    <source>
        <dbReference type="ARBA" id="ARBA00023128"/>
    </source>
</evidence>
<comment type="subcellular location">
    <subcellularLocation>
        <location evidence="2">Mitochondrion membrane</location>
    </subcellularLocation>
</comment>
<feature type="region of interest" description="Disordered" evidence="21">
    <location>
        <begin position="30"/>
        <end position="58"/>
    </location>
</feature>
<dbReference type="Pfam" id="PF00004">
    <property type="entry name" value="AAA"/>
    <property type="match status" value="1"/>
</dbReference>
<keyword evidence="14" id="KW-0496">Mitochondrion</keyword>
<organism evidence="24 25">
    <name type="scientific">Gorilla gorilla gorilla</name>
    <name type="common">Western lowland gorilla</name>
    <dbReference type="NCBI Taxonomy" id="9595"/>
    <lineage>
        <taxon>Eukaryota</taxon>
        <taxon>Metazoa</taxon>
        <taxon>Chordata</taxon>
        <taxon>Craniata</taxon>
        <taxon>Vertebrata</taxon>
        <taxon>Euteleostomi</taxon>
        <taxon>Mammalia</taxon>
        <taxon>Eutheria</taxon>
        <taxon>Euarchontoglires</taxon>
        <taxon>Primates</taxon>
        <taxon>Haplorrhini</taxon>
        <taxon>Catarrhini</taxon>
        <taxon>Hominidae</taxon>
        <taxon>Gorilla</taxon>
    </lineage>
</organism>
<dbReference type="GO" id="GO:0004222">
    <property type="term" value="F:metalloendopeptidase activity"/>
    <property type="evidence" value="ECO:0007669"/>
    <property type="project" value="InterPro"/>
</dbReference>
<keyword evidence="9" id="KW-0378">Hydrolase</keyword>
<evidence type="ECO:0000256" key="7">
    <source>
        <dbReference type="ARBA" id="ARBA00022723"/>
    </source>
</evidence>
<evidence type="ECO:0000256" key="10">
    <source>
        <dbReference type="ARBA" id="ARBA00022833"/>
    </source>
</evidence>
<evidence type="ECO:0000313" key="25">
    <source>
        <dbReference type="Proteomes" id="UP000001519"/>
    </source>
</evidence>
<dbReference type="InterPro" id="IPR037219">
    <property type="entry name" value="Peptidase_M41-like"/>
</dbReference>
<dbReference type="SUPFAM" id="SSF140990">
    <property type="entry name" value="FtsH protease domain-like"/>
    <property type="match status" value="1"/>
</dbReference>
<evidence type="ECO:0000256" key="17">
    <source>
        <dbReference type="ARBA" id="ARBA00072035"/>
    </source>
</evidence>
<evidence type="ECO:0000256" key="9">
    <source>
        <dbReference type="ARBA" id="ARBA00022801"/>
    </source>
</evidence>
<dbReference type="Gene3D" id="1.10.8.60">
    <property type="match status" value="1"/>
</dbReference>
<dbReference type="Gene3D" id="1.20.58.760">
    <property type="entry name" value="Peptidase M41"/>
    <property type="match status" value="1"/>
</dbReference>
<dbReference type="InterPro" id="IPR003960">
    <property type="entry name" value="ATPase_AAA_CS"/>
</dbReference>
<evidence type="ECO:0000256" key="1">
    <source>
        <dbReference type="ARBA" id="ARBA00001947"/>
    </source>
</evidence>
<dbReference type="SMART" id="SM00382">
    <property type="entry name" value="AAA"/>
    <property type="match status" value="1"/>
</dbReference>
<dbReference type="GO" id="GO:0016887">
    <property type="term" value="F:ATP hydrolysis activity"/>
    <property type="evidence" value="ECO:0007669"/>
    <property type="project" value="InterPro"/>
</dbReference>
<evidence type="ECO:0000256" key="11">
    <source>
        <dbReference type="ARBA" id="ARBA00022840"/>
    </source>
</evidence>
<dbReference type="GO" id="GO:0005524">
    <property type="term" value="F:ATP binding"/>
    <property type="evidence" value="ECO:0007669"/>
    <property type="project" value="UniProtKB-KW"/>
</dbReference>
<dbReference type="PROSITE" id="PS00674">
    <property type="entry name" value="AAA"/>
    <property type="match status" value="1"/>
</dbReference>
<proteinExistence type="inferred from homology"/>
<dbReference type="SUPFAM" id="SSF52540">
    <property type="entry name" value="P-loop containing nucleoside triphosphate hydrolases"/>
    <property type="match status" value="1"/>
</dbReference>
<dbReference type="EMBL" id="CABD030069725">
    <property type="status" value="NOT_ANNOTATED_CDS"/>
    <property type="molecule type" value="Genomic_DNA"/>
</dbReference>
<dbReference type="GO" id="GO:0004176">
    <property type="term" value="F:ATP-dependent peptidase activity"/>
    <property type="evidence" value="ECO:0007669"/>
    <property type="project" value="InterPro"/>
</dbReference>
<evidence type="ECO:0000256" key="4">
    <source>
        <dbReference type="ARBA" id="ARBA00010550"/>
    </source>
</evidence>
<keyword evidence="5" id="KW-0645">Protease</keyword>
<dbReference type="GeneTree" id="ENSGT00550000074836"/>
<dbReference type="Gene3D" id="3.40.50.300">
    <property type="entry name" value="P-loop containing nucleotide triphosphate hydrolases"/>
    <property type="match status" value="1"/>
</dbReference>
<sequence>VWWHDSSLQPQPPGLNHLINAFHTPKNTSVSLSGASVSQNQHRDVVPEHEAPSSEPSLNLRDLGLSELKIGQIDQLVENLLPGFCKGKNISSHWHTSHVSAQSFFENKYVFIQSRGFKTLKSRTRRLQSTSERLAETQNIAPSFVKGFLLRDRGSDVESLDKLMKTKNIPEAHQDAFKTGFAEGFLKAQALTQKTNDSLRRTRLILFVLLLFGIYGLLKNPFLSVRFRTTTGLDSAVDPVQMKNVTFEHVKGVEEAKQELQEVVEFLKNPQKFTILGGKLPKGILLVGPPGTGKTLLARAVAGEADVPFYYASGSEFDEMFVGVGASRIRNLFREAKANAPCVIFIDELDSVGGKRIESPMHPYSRQTINQLLAEMDGFKPNEGVIIIGATNFPEALDNALIRPGRFDMQVTVPRPDVKGRTEILKWYLNKIKFDQSVDPEIIARGTVGFSGAELENLVNQAALKAAVDGKEMVTMKELEFSKDKILMGPERRSVEIDNKNKTITAYHESGHAIIAYYTKDAMPINKATIMPRGPTLGHVSLLPENDRWNETRAQLLAQMDVSMGGRVAEELIFGTDHITTGASSDFDNATKIAKRMVTKFGMSEKAVVQWRDTGFRIPAFAAAYVSPFLFQDSYERAKHILKTHAKEHKNLAEALLTYETLDAKEIQIVLEGKKLEVR</sequence>
<evidence type="ECO:0000256" key="8">
    <source>
        <dbReference type="ARBA" id="ARBA00022741"/>
    </source>
</evidence>
<comment type="similarity">
    <text evidence="3">In the C-terminal section; belongs to the peptidase M41 family.</text>
</comment>
<evidence type="ECO:0000256" key="16">
    <source>
        <dbReference type="ARBA" id="ARBA00062117"/>
    </source>
</evidence>
<dbReference type="PANTHER" id="PTHR23076:SF97">
    <property type="entry name" value="ATP-DEPENDENT ZINC METALLOPROTEASE YME1L1"/>
    <property type="match status" value="1"/>
</dbReference>
<name>A0A2I2ZHW5_GORGO</name>
<dbReference type="Bgee" id="ENSGGOG00000016750">
    <property type="expression patterns" value="Expressed in testis and 5 other cell types or tissues"/>
</dbReference>
<feature type="transmembrane region" description="Helical" evidence="22">
    <location>
        <begin position="202"/>
        <end position="218"/>
    </location>
</feature>
<dbReference type="EMBL" id="CABD030069726">
    <property type="status" value="NOT_ANNOTATED_CDS"/>
    <property type="molecule type" value="Genomic_DNA"/>
</dbReference>
<dbReference type="GO" id="GO:0046872">
    <property type="term" value="F:metal ion binding"/>
    <property type="evidence" value="ECO:0007669"/>
    <property type="project" value="UniProtKB-KW"/>
</dbReference>
<dbReference type="PANTHER" id="PTHR23076">
    <property type="entry name" value="METALLOPROTEASE M41 FTSH"/>
    <property type="match status" value="1"/>
</dbReference>
<keyword evidence="13" id="KW-0482">Metalloprotease</keyword>
<gene>
    <name evidence="24" type="primary">YME1L1</name>
</gene>
<dbReference type="GO" id="GO:0031966">
    <property type="term" value="C:mitochondrial membrane"/>
    <property type="evidence" value="ECO:0007669"/>
    <property type="project" value="UniProtKB-SubCell"/>
</dbReference>
<dbReference type="Ensembl" id="ENSGGOT00000044265.1">
    <property type="protein sequence ID" value="ENSGGOP00000046759.1"/>
    <property type="gene ID" value="ENSGGOG00000016750.3"/>
</dbReference>
<keyword evidence="12 22" id="KW-1133">Transmembrane helix</keyword>
<dbReference type="FunFam" id="1.20.58.760:FF:000002">
    <property type="entry name" value="ATP-dependent zinc metalloprotease FtsH"/>
    <property type="match status" value="1"/>
</dbReference>
<protein>
    <recommendedName>
        <fullName evidence="17">ATP-dependent zinc metalloprotease YME1L1</fullName>
    </recommendedName>
    <alternativeName>
        <fullName evidence="18">ATP-dependent metalloprotease FtsH1</fullName>
    </alternativeName>
    <alternativeName>
        <fullName evidence="19">YME1-like protein 1</fullName>
    </alternativeName>
</protein>
<keyword evidence="11 20" id="KW-0067">ATP-binding</keyword>